<dbReference type="GO" id="GO:0046872">
    <property type="term" value="F:metal ion binding"/>
    <property type="evidence" value="ECO:0007669"/>
    <property type="project" value="UniProtKB-KW"/>
</dbReference>
<dbReference type="InterPro" id="IPR011059">
    <property type="entry name" value="Metal-dep_hydrolase_composite"/>
</dbReference>
<evidence type="ECO:0000256" key="2">
    <source>
        <dbReference type="ARBA" id="ARBA00022801"/>
    </source>
</evidence>
<dbReference type="GO" id="GO:0019239">
    <property type="term" value="F:deaminase activity"/>
    <property type="evidence" value="ECO:0007669"/>
    <property type="project" value="UniProtKB-ARBA"/>
</dbReference>
<evidence type="ECO:0000256" key="3">
    <source>
        <dbReference type="ARBA" id="ARBA00022833"/>
    </source>
</evidence>
<feature type="domain" description="Amidohydrolase-related" evidence="4">
    <location>
        <begin position="71"/>
        <end position="440"/>
    </location>
</feature>
<dbReference type="GO" id="GO:0016814">
    <property type="term" value="F:hydrolase activity, acting on carbon-nitrogen (but not peptide) bonds, in cyclic amidines"/>
    <property type="evidence" value="ECO:0007669"/>
    <property type="project" value="UniProtKB-ARBA"/>
</dbReference>
<dbReference type="Gene3D" id="2.30.40.10">
    <property type="entry name" value="Urease, subunit C, domain 1"/>
    <property type="match status" value="1"/>
</dbReference>
<dbReference type="AlphaFoldDB" id="A0A4R6M0W7"/>
<dbReference type="InterPro" id="IPR050287">
    <property type="entry name" value="MTA/SAH_deaminase"/>
</dbReference>
<dbReference type="PANTHER" id="PTHR43794:SF11">
    <property type="entry name" value="AMIDOHYDROLASE-RELATED DOMAIN-CONTAINING PROTEIN"/>
    <property type="match status" value="1"/>
</dbReference>
<reference evidence="5 6" key="1">
    <citation type="submission" date="2019-03" db="EMBL/GenBank/DDBJ databases">
        <title>Subsurface microbial communities from deep shales in Ohio and West Virginia, USA.</title>
        <authorList>
            <person name="Wrighton K."/>
        </authorList>
    </citation>
    <scope>NUCLEOTIDE SEQUENCE [LARGE SCALE GENOMIC DNA]</scope>
    <source>
        <strain evidence="5 6">MA284_T2</strain>
    </source>
</reference>
<evidence type="ECO:0000259" key="4">
    <source>
        <dbReference type="Pfam" id="PF01979"/>
    </source>
</evidence>
<dbReference type="SUPFAM" id="SSF51556">
    <property type="entry name" value="Metallo-dependent hydrolases"/>
    <property type="match status" value="1"/>
</dbReference>
<dbReference type="NCBIfam" id="NF006055">
    <property type="entry name" value="PRK08203.1"/>
    <property type="match status" value="1"/>
</dbReference>
<dbReference type="Gene3D" id="3.20.20.140">
    <property type="entry name" value="Metal-dependent hydrolases"/>
    <property type="match status" value="1"/>
</dbReference>
<dbReference type="FunFam" id="3.20.20.140:FF:000014">
    <property type="entry name" value="5-methylthioadenosine/S-adenosylhomocysteine deaminase"/>
    <property type="match status" value="1"/>
</dbReference>
<gene>
    <name evidence="5" type="ORF">DFR79_102209</name>
</gene>
<dbReference type="Proteomes" id="UP000295064">
    <property type="component" value="Unassembled WGS sequence"/>
</dbReference>
<name>A0A4R6M0W7_9FIRM</name>
<keyword evidence="1" id="KW-0479">Metal-binding</keyword>
<keyword evidence="2 5" id="KW-0378">Hydrolase</keyword>
<organism evidence="5 6">
    <name type="scientific">Halanaerobium saccharolyticum</name>
    <dbReference type="NCBI Taxonomy" id="43595"/>
    <lineage>
        <taxon>Bacteria</taxon>
        <taxon>Bacillati</taxon>
        <taxon>Bacillota</taxon>
        <taxon>Clostridia</taxon>
        <taxon>Halanaerobiales</taxon>
        <taxon>Halanaerobiaceae</taxon>
        <taxon>Halanaerobium</taxon>
    </lineage>
</organism>
<dbReference type="InterPro" id="IPR006680">
    <property type="entry name" value="Amidohydro-rel"/>
</dbReference>
<dbReference type="Pfam" id="PF01979">
    <property type="entry name" value="Amidohydro_1"/>
    <property type="match status" value="1"/>
</dbReference>
<keyword evidence="3" id="KW-0862">Zinc</keyword>
<sequence>MMQLRWQPKNGVSEVAKILIKNVKEIITMNKNRDRLKNADLLIEDGKISRMGRDIEVEGEVDRTINGRDYFLFPGLVNLHHHFYQALTRNLPEAQESELFDWLKYLYPIWSRVNPDAVYYSTLLAAGELLKTGCTTTSDHFYVFPKSQPSNLIDNQFEAAKEIGIRFHGTRGSMSLSEKDGGLPPDSVVQTDQEILKDSRRVIEKYHDSSPFAMQRVALAPCSPFSVTEELMIESVELARDYGVQAHTHLAETKDEEQFVLEKTGLRPLAYMEKLGWVGSDIWYAHGVHLTSDELSRMAETGTGVSHCPVSNMKLSSGAAKVPEMIKKGVPVGLGVDGSASNDSSNMILEMKAAFLMHRLVHGMKSITAEDVLALATNGGRDVLSQPEIGSLEVGKAADMFLVNSKRLGFAGGLYDPVSAIINTGDTQIVDYTIVNGEIVVEEGELTRVDEAEIIAKANSISAEMVEG</sequence>
<dbReference type="CDD" id="cd01298">
    <property type="entry name" value="ATZ_TRZ_like"/>
    <property type="match status" value="1"/>
</dbReference>
<dbReference type="InterPro" id="IPR032466">
    <property type="entry name" value="Metal_Hydrolase"/>
</dbReference>
<protein>
    <submittedName>
        <fullName evidence="5">Cytosine/adenosine deaminase-related metal-dependent hydrolase</fullName>
    </submittedName>
</protein>
<dbReference type="SUPFAM" id="SSF51338">
    <property type="entry name" value="Composite domain of metallo-dependent hydrolases"/>
    <property type="match status" value="1"/>
</dbReference>
<comment type="caution">
    <text evidence="5">The sequence shown here is derived from an EMBL/GenBank/DDBJ whole genome shotgun (WGS) entry which is preliminary data.</text>
</comment>
<evidence type="ECO:0000313" key="6">
    <source>
        <dbReference type="Proteomes" id="UP000295064"/>
    </source>
</evidence>
<proteinExistence type="predicted"/>
<evidence type="ECO:0000256" key="1">
    <source>
        <dbReference type="ARBA" id="ARBA00022723"/>
    </source>
</evidence>
<dbReference type="PANTHER" id="PTHR43794">
    <property type="entry name" value="AMINOHYDROLASE SSNA-RELATED"/>
    <property type="match status" value="1"/>
</dbReference>
<evidence type="ECO:0000313" key="5">
    <source>
        <dbReference type="EMBL" id="TDO94831.1"/>
    </source>
</evidence>
<accession>A0A4R6M0W7</accession>
<dbReference type="EMBL" id="SNWX01000002">
    <property type="protein sequence ID" value="TDO94831.1"/>
    <property type="molecule type" value="Genomic_DNA"/>
</dbReference>